<name>A0ACC2KFT0_PERAE</name>
<keyword evidence="2" id="KW-1185">Reference proteome</keyword>
<feature type="non-terminal residue" evidence="1">
    <location>
        <position position="263"/>
    </location>
</feature>
<sequence length="263" mass="30069">MVVVVVVDGTRQVLEFLAALPFVILFEGAGSAEVVYVVSVFREGDSPIVSVDEFVEPEMEDDVEATEVQQRETVVHRSGTRRMRRRPAAASTSTATTVAEESVVESDEDAPMDDYYVAKGSKKKEKKRQERDSQRQAEEAARESRQMKQDHYAEMRRKKDEEREAQEQLLEEEARARKAKEEEAAALEFEKWKGEFSVDAEGTTENEIQDGSQGLLFDFVEYLKKNKCVPLEDLAAEFKLRTQGMVHHWKARDLTKRFKLGIN</sequence>
<protein>
    <submittedName>
        <fullName evidence="1">Uncharacterized protein</fullName>
    </submittedName>
</protein>
<reference evidence="1 2" key="1">
    <citation type="journal article" date="2022" name="Hortic Res">
        <title>A haplotype resolved chromosomal level avocado genome allows analysis of novel avocado genes.</title>
        <authorList>
            <person name="Nath O."/>
            <person name="Fletcher S.J."/>
            <person name="Hayward A."/>
            <person name="Shaw L.M."/>
            <person name="Masouleh A.K."/>
            <person name="Furtado A."/>
            <person name="Henry R.J."/>
            <person name="Mitter N."/>
        </authorList>
    </citation>
    <scope>NUCLEOTIDE SEQUENCE [LARGE SCALE GENOMIC DNA]</scope>
    <source>
        <strain evidence="2">cv. Hass</strain>
    </source>
</reference>
<accession>A0ACC2KFT0</accession>
<evidence type="ECO:0000313" key="2">
    <source>
        <dbReference type="Proteomes" id="UP001234297"/>
    </source>
</evidence>
<organism evidence="1 2">
    <name type="scientific">Persea americana</name>
    <name type="common">Avocado</name>
    <dbReference type="NCBI Taxonomy" id="3435"/>
    <lineage>
        <taxon>Eukaryota</taxon>
        <taxon>Viridiplantae</taxon>
        <taxon>Streptophyta</taxon>
        <taxon>Embryophyta</taxon>
        <taxon>Tracheophyta</taxon>
        <taxon>Spermatophyta</taxon>
        <taxon>Magnoliopsida</taxon>
        <taxon>Magnoliidae</taxon>
        <taxon>Laurales</taxon>
        <taxon>Lauraceae</taxon>
        <taxon>Persea</taxon>
    </lineage>
</organism>
<dbReference type="Proteomes" id="UP001234297">
    <property type="component" value="Chromosome 9"/>
</dbReference>
<gene>
    <name evidence="1" type="ORF">MRB53_028472</name>
</gene>
<dbReference type="EMBL" id="CM056817">
    <property type="protein sequence ID" value="KAJ8619943.1"/>
    <property type="molecule type" value="Genomic_DNA"/>
</dbReference>
<proteinExistence type="predicted"/>
<comment type="caution">
    <text evidence="1">The sequence shown here is derived from an EMBL/GenBank/DDBJ whole genome shotgun (WGS) entry which is preliminary data.</text>
</comment>
<evidence type="ECO:0000313" key="1">
    <source>
        <dbReference type="EMBL" id="KAJ8619943.1"/>
    </source>
</evidence>